<reference evidence="1 2" key="1">
    <citation type="submission" date="2017-11" db="EMBL/GenBank/DDBJ databases">
        <title>Complete genome of a free-living desiccation-tolerant cyanobacterium and its photosynthetic adaptation to extreme terrestrial habitat.</title>
        <authorList>
            <person name="Shang J."/>
        </authorList>
    </citation>
    <scope>NUCLEOTIDE SEQUENCE [LARGE SCALE GENOMIC DNA]</scope>
    <source>
        <strain evidence="1 2">CCNUN1</strain>
        <plasmid evidence="2">pnfsy07</plasmid>
    </source>
</reference>
<evidence type="ECO:0000313" key="1">
    <source>
        <dbReference type="EMBL" id="AUB44030.1"/>
    </source>
</evidence>
<accession>A0A2K8T8Q0</accession>
<protein>
    <submittedName>
        <fullName evidence="1">Uncharacterized protein</fullName>
    </submittedName>
</protein>
<dbReference type="KEGG" id="nfl:COO91_10246"/>
<name>A0A2K8T8Q0_9NOSO</name>
<dbReference type="Proteomes" id="UP000232003">
    <property type="component" value="Plasmid pNFSY07"/>
</dbReference>
<dbReference type="EMBL" id="CP024792">
    <property type="protein sequence ID" value="AUB44030.1"/>
    <property type="molecule type" value="Genomic_DNA"/>
</dbReference>
<keyword evidence="1" id="KW-0614">Plasmid</keyword>
<sequence length="72" mass="6861">MGEGVADFSGVAVGFGGVGFGFSGVTIGAIGSGTVGGVGVWTSGLKLSGAAMIIHGVGEHCHVAVLGQRRGC</sequence>
<organism evidence="1 2">
    <name type="scientific">Nostoc flagelliforme CCNUN1</name>
    <dbReference type="NCBI Taxonomy" id="2038116"/>
    <lineage>
        <taxon>Bacteria</taxon>
        <taxon>Bacillati</taxon>
        <taxon>Cyanobacteriota</taxon>
        <taxon>Cyanophyceae</taxon>
        <taxon>Nostocales</taxon>
        <taxon>Nostocaceae</taxon>
        <taxon>Nostoc</taxon>
    </lineage>
</organism>
<gene>
    <name evidence="1" type="ORF">COO91_10246</name>
</gene>
<dbReference type="AlphaFoldDB" id="A0A2K8T8Q0"/>
<keyword evidence="2" id="KW-1185">Reference proteome</keyword>
<evidence type="ECO:0000313" key="2">
    <source>
        <dbReference type="Proteomes" id="UP000232003"/>
    </source>
</evidence>
<geneLocation type="plasmid" evidence="2">
    <name>pnfsy07</name>
</geneLocation>
<proteinExistence type="predicted"/>